<comment type="caution">
    <text evidence="2">The sequence shown here is derived from an EMBL/GenBank/DDBJ whole genome shotgun (WGS) entry which is preliminary data.</text>
</comment>
<dbReference type="RefSeq" id="WP_249282618.1">
    <property type="nucleotide sequence ID" value="NZ_JACRST010000006.1"/>
</dbReference>
<dbReference type="Gene3D" id="3.40.50.300">
    <property type="entry name" value="P-loop containing nucleotide triphosphate hydrolases"/>
    <property type="match status" value="1"/>
</dbReference>
<protein>
    <submittedName>
        <fullName evidence="2">Dynamin family protein</fullName>
    </submittedName>
</protein>
<keyword evidence="3" id="KW-1185">Reference proteome</keyword>
<dbReference type="InterPro" id="IPR051943">
    <property type="entry name" value="TRAFAC_Dynamin-like_GTPase"/>
</dbReference>
<sequence length="524" mass="58606">MDNLSDRMVRLKQLYEKYGLSAQPLEDDLRQLESFRIVVPVLGSFNTGKSALLNALLGRAVLPTGITAERSVPTEIVAGDDLLTIYREDTAEFAELSALRSGALDPEGIERLRLECDCELLRRFPDVMLVDLPGLDSGIEANEIATRRYLARSQAYLLVFSADEPVIKQSLTDFLSELRLYERPVFAVLTKCDKVLPQTSEQARLYLQKSLASQLVLPDVEVYRIQAGPQPDVQPVAQLLVRLQRCAEELRSQEFSGRLRRAARSAEGYLEMRLLDRTLTTSELEGRIGRIQDGMERLFEALDQNAAHFSGLLEQSEMAAKIYLREGMLELSPIIEAALAAGESPQAQVDGILRELLTATVHSEIDPVLQRYGKSMRELLALHQQAEPEHTVSRPPAELPAVATVETVLRHFTGSAEVFDQLFSSQSRFSLKLAALRKRLVPIVQGQVLPELERLVDTCIAESVAEYSEQYLSQVSAPALEELAFRRNALEDLRREKLSGEQAMRHSIGELQADLALVRELSRS</sequence>
<dbReference type="AlphaFoldDB" id="A0A926I023"/>
<evidence type="ECO:0000259" key="1">
    <source>
        <dbReference type="Pfam" id="PF00350"/>
    </source>
</evidence>
<dbReference type="Pfam" id="PF00350">
    <property type="entry name" value="Dynamin_N"/>
    <property type="match status" value="1"/>
</dbReference>
<evidence type="ECO:0000313" key="3">
    <source>
        <dbReference type="Proteomes" id="UP000653127"/>
    </source>
</evidence>
<evidence type="ECO:0000313" key="2">
    <source>
        <dbReference type="EMBL" id="MBC8546542.1"/>
    </source>
</evidence>
<dbReference type="PANTHER" id="PTHR43681:SF1">
    <property type="entry name" value="SARCALUMENIN"/>
    <property type="match status" value="1"/>
</dbReference>
<name>A0A926I023_9FIRM</name>
<dbReference type="Proteomes" id="UP000653127">
    <property type="component" value="Unassembled WGS sequence"/>
</dbReference>
<dbReference type="PANTHER" id="PTHR43681">
    <property type="entry name" value="TRANSMEMBRANE GTPASE FZO"/>
    <property type="match status" value="1"/>
</dbReference>
<feature type="domain" description="Dynamin N-terminal" evidence="1">
    <location>
        <begin position="41"/>
        <end position="191"/>
    </location>
</feature>
<reference evidence="2" key="1">
    <citation type="submission" date="2020-08" db="EMBL/GenBank/DDBJ databases">
        <title>Genome public.</title>
        <authorList>
            <person name="Liu C."/>
            <person name="Sun Q."/>
        </authorList>
    </citation>
    <scope>NUCLEOTIDE SEQUENCE</scope>
    <source>
        <strain evidence="2">NSJ-31</strain>
    </source>
</reference>
<proteinExistence type="predicted"/>
<dbReference type="InterPro" id="IPR027417">
    <property type="entry name" value="P-loop_NTPase"/>
</dbReference>
<dbReference type="EMBL" id="JACRST010000006">
    <property type="protein sequence ID" value="MBC8546542.1"/>
    <property type="molecule type" value="Genomic_DNA"/>
</dbReference>
<dbReference type="SUPFAM" id="SSF52540">
    <property type="entry name" value="P-loop containing nucleoside triphosphate hydrolases"/>
    <property type="match status" value="1"/>
</dbReference>
<gene>
    <name evidence="2" type="ORF">H8711_06290</name>
</gene>
<dbReference type="InterPro" id="IPR045063">
    <property type="entry name" value="Dynamin_N"/>
</dbReference>
<organism evidence="2 3">
    <name type="scientific">Ligaoa zhengdingensis</name>
    <dbReference type="NCBI Taxonomy" id="2763658"/>
    <lineage>
        <taxon>Bacteria</taxon>
        <taxon>Bacillati</taxon>
        <taxon>Bacillota</taxon>
        <taxon>Clostridia</taxon>
        <taxon>Eubacteriales</taxon>
        <taxon>Oscillospiraceae</taxon>
        <taxon>Ligaoa</taxon>
    </lineage>
</organism>
<accession>A0A926I023</accession>